<dbReference type="PANTHER" id="PTHR22617:SF43">
    <property type="entry name" value="PROTEIN PILI"/>
    <property type="match status" value="1"/>
</dbReference>
<name>A0ABY5TMH2_9GAMM</name>
<evidence type="ECO:0000313" key="2">
    <source>
        <dbReference type="EMBL" id="UVW35058.1"/>
    </source>
</evidence>
<dbReference type="EMBL" id="CP103416">
    <property type="protein sequence ID" value="UVW35058.1"/>
    <property type="molecule type" value="Genomic_DNA"/>
</dbReference>
<reference evidence="2" key="1">
    <citation type="submission" date="2022-08" db="EMBL/GenBank/DDBJ databases">
        <title>Catabolic pathway analysis in culturable SAR92 clade bacteria reveals their overlooked roles in DMSP degradation in coastal seas.</title>
        <authorList>
            <person name="He X."/>
            <person name="Zhang X."/>
            <person name="Zhang Y."/>
        </authorList>
    </citation>
    <scope>NUCLEOTIDE SEQUENCE</scope>
    <source>
        <strain evidence="2">H455</strain>
    </source>
</reference>
<dbReference type="Proteomes" id="UP001059934">
    <property type="component" value="Chromosome"/>
</dbReference>
<dbReference type="PROSITE" id="PS50851">
    <property type="entry name" value="CHEW"/>
    <property type="match status" value="1"/>
</dbReference>
<evidence type="ECO:0000259" key="1">
    <source>
        <dbReference type="PROSITE" id="PS50851"/>
    </source>
</evidence>
<protein>
    <submittedName>
        <fullName evidence="2">Chemotaxis protein CheW</fullName>
    </submittedName>
</protein>
<keyword evidence="3" id="KW-1185">Reference proteome</keyword>
<feature type="domain" description="CheW-like" evidence="1">
    <location>
        <begin position="34"/>
        <end position="172"/>
    </location>
</feature>
<accession>A0ABY5TMH2</accession>
<sequence>MSKVKQLFSAISSVASRFSELVHGLPAQKQIVEARKLIAFNLLGHSYLIPLNEVGEILELPKSTKLPRVKSWVTGLANVRGRLLPIIDLAAFLGGCLTSAARDRRVLVLDINNVYVGVVVDAVQGIKSLPVDQYQTVSSQCPMASFTDGVFVEEEQSMALFCARKLIEDDQFMAVAI</sequence>
<proteinExistence type="predicted"/>
<dbReference type="Pfam" id="PF01584">
    <property type="entry name" value="CheW"/>
    <property type="match status" value="1"/>
</dbReference>
<dbReference type="SMART" id="SM00260">
    <property type="entry name" value="CheW"/>
    <property type="match status" value="1"/>
</dbReference>
<organism evidence="2 3">
    <name type="scientific">SAR92 clade bacterium H455</name>
    <dbReference type="NCBI Taxonomy" id="2974818"/>
    <lineage>
        <taxon>Bacteria</taxon>
        <taxon>Pseudomonadati</taxon>
        <taxon>Pseudomonadota</taxon>
        <taxon>Gammaproteobacteria</taxon>
        <taxon>Cellvibrionales</taxon>
        <taxon>Porticoccaceae</taxon>
        <taxon>SAR92 clade</taxon>
    </lineage>
</organism>
<dbReference type="InterPro" id="IPR002545">
    <property type="entry name" value="CheW-lke_dom"/>
</dbReference>
<dbReference type="PANTHER" id="PTHR22617">
    <property type="entry name" value="CHEMOTAXIS SENSOR HISTIDINE KINASE-RELATED"/>
    <property type="match status" value="1"/>
</dbReference>
<dbReference type="SUPFAM" id="SSF50341">
    <property type="entry name" value="CheW-like"/>
    <property type="match status" value="1"/>
</dbReference>
<dbReference type="Gene3D" id="2.40.50.180">
    <property type="entry name" value="CheA-289, Domain 4"/>
    <property type="match status" value="1"/>
</dbReference>
<dbReference type="Gene3D" id="2.30.30.40">
    <property type="entry name" value="SH3 Domains"/>
    <property type="match status" value="1"/>
</dbReference>
<dbReference type="InterPro" id="IPR039315">
    <property type="entry name" value="CheW"/>
</dbReference>
<dbReference type="InterPro" id="IPR036061">
    <property type="entry name" value="CheW-like_dom_sf"/>
</dbReference>
<evidence type="ECO:0000313" key="3">
    <source>
        <dbReference type="Proteomes" id="UP001059934"/>
    </source>
</evidence>
<gene>
    <name evidence="2" type="ORF">NYF23_00280</name>
</gene>